<protein>
    <submittedName>
        <fullName evidence="1">Transposase</fullName>
    </submittedName>
</protein>
<evidence type="ECO:0000313" key="1">
    <source>
        <dbReference type="EMBL" id="SPZ97318.1"/>
    </source>
</evidence>
<name>A0A2X2JTS0_STAAU</name>
<dbReference type="EMBL" id="UAUX01000004">
    <property type="protein sequence ID" value="SPZ97318.1"/>
    <property type="molecule type" value="Genomic_DNA"/>
</dbReference>
<accession>A0A2X2JTS0</accession>
<organism evidence="1 2">
    <name type="scientific">Staphylococcus aureus</name>
    <dbReference type="NCBI Taxonomy" id="1280"/>
    <lineage>
        <taxon>Bacteria</taxon>
        <taxon>Bacillati</taxon>
        <taxon>Bacillota</taxon>
        <taxon>Bacilli</taxon>
        <taxon>Bacillales</taxon>
        <taxon>Staphylococcaceae</taxon>
        <taxon>Staphylococcus</taxon>
    </lineage>
</organism>
<dbReference type="AlphaFoldDB" id="A0A2X2JTS0"/>
<sequence length="68" mass="8276">MSIKPKVDIDVLLYMFQEYEKGVSFQYLIDTLQLDINVNTLYPKYKYYKPMVLKHYLHKNNTITIQRN</sequence>
<gene>
    <name evidence="1" type="ORF">NCTC7878_00710</name>
</gene>
<proteinExistence type="predicted"/>
<evidence type="ECO:0000313" key="2">
    <source>
        <dbReference type="Proteomes" id="UP000249913"/>
    </source>
</evidence>
<dbReference type="Proteomes" id="UP000249913">
    <property type="component" value="Unassembled WGS sequence"/>
</dbReference>
<reference evidence="1 2" key="1">
    <citation type="submission" date="2018-06" db="EMBL/GenBank/DDBJ databases">
        <authorList>
            <consortium name="Pathogen Informatics"/>
            <person name="Doyle S."/>
        </authorList>
    </citation>
    <scope>NUCLEOTIDE SEQUENCE [LARGE SCALE GENOMIC DNA]</scope>
    <source>
        <strain evidence="1 2">NCTC7878</strain>
    </source>
</reference>